<dbReference type="AlphaFoldDB" id="A0A0X3PQ07"/>
<proteinExistence type="predicted"/>
<evidence type="ECO:0000313" key="1">
    <source>
        <dbReference type="EMBL" id="JAP53658.1"/>
    </source>
</evidence>
<dbReference type="PANTHER" id="PTHR16071">
    <property type="entry name" value="CHROMOSOME 1 OPEN READING FRAME 112"/>
    <property type="match status" value="1"/>
</dbReference>
<dbReference type="Pfam" id="PF14868">
    <property type="entry name" value="DUF4487"/>
    <property type="match status" value="1"/>
</dbReference>
<protein>
    <submittedName>
        <fullName evidence="1">Uncharacterized protein C1orf112 homolog</fullName>
    </submittedName>
</protein>
<dbReference type="InterPro" id="IPR027902">
    <property type="entry name" value="DUF4487"/>
</dbReference>
<reference evidence="1" key="1">
    <citation type="submission" date="2016-01" db="EMBL/GenBank/DDBJ databases">
        <title>Reference transcriptome for the parasite Schistocephalus solidus: insights into the molecular evolution of parasitism.</title>
        <authorList>
            <person name="Hebert F.O."/>
            <person name="Grambauer S."/>
            <person name="Barber I."/>
            <person name="Landry C.R."/>
            <person name="Aubin-Horth N."/>
        </authorList>
    </citation>
    <scope>NUCLEOTIDE SEQUENCE</scope>
</reference>
<dbReference type="PANTHER" id="PTHR16071:SF2">
    <property type="entry name" value="FIGNL1-INTERACTING REGULATOR OF RECOMBINATION AND MITOSIS"/>
    <property type="match status" value="1"/>
</dbReference>
<sequence>MESSERVMMNCFHNYSCIKLIFLGEILAQKPTNNDFDLYCRRLDETTELYRAQKPSISSQPAVIYSYLTKFSNVLVFAYGLLDDVALDAAGNQGLLKSISRFQDLLLDDAHLQLPDNENDLDPSDISNLAIALGHLASKADRFDLRVGFRAWKFFSQFLSIFRQQLEVAFSGEHVPRNNKCFRCDYLIESLLISAQENFNDYLVELDASPRTTRSNSEPIWRSKLKLVAFICRLFVGCLRQFTVYLFLPTTGGIPRAAIKFIEWTLGIKHAGGLFRPVTGLPEYLLKDLETTVFVALSVSLSSISLIPNYPEHVASAAAIAVAKSDIPPLIKCRIFLGILDGLSQQSDTEPFALWMCDDFNIYLDLFKNAKAAISPWNPHGSFQSSHFAIPKCLNFNPDSNVIASSVEQFLTDVSVEVCRSARSLTTEFFPFLETALLDTVLHSSPVISLVAQDIWCFLARYGSADLCWQYVTLLGNAIVCLAERYEAGTGPMPPRAPLRQLSRLGNLLSRLTVFLTARQQREFLSFYPLSDRQTGGAADKSILWRFLNLRLPLFHPSVRALLERQLLERLDHLLTQSPSTAWMLDALVCLAISQDLSSTLLASNAASLSGLSIKILMGSTVGESQSSQTSSSQVSSCPASSLERTPLAAPHLLHLTDYPLRVEAVAACISRWIPRLPQFCGRGDLEEEPFKLLQLILRELQTACRNGLSYTGLDALSRWLLNLSSPRQQVAAGENSSVASSMSSTHSLPAFTVASTSLPLSPLSKPVNEQHSQWLAPALHLLSRTTTKNSEKLAGWLAGKIKERLLDLSPSLKDITADPSIVDQCLNDLSVLISRLEKQGAFGFSVDQLTRGSQLSDRLAVLFLPSK</sequence>
<dbReference type="EMBL" id="GEEE01009567">
    <property type="protein sequence ID" value="JAP53658.1"/>
    <property type="molecule type" value="Transcribed_RNA"/>
</dbReference>
<organism evidence="1">
    <name type="scientific">Schistocephalus solidus</name>
    <name type="common">Tapeworm</name>
    <dbReference type="NCBI Taxonomy" id="70667"/>
    <lineage>
        <taxon>Eukaryota</taxon>
        <taxon>Metazoa</taxon>
        <taxon>Spiralia</taxon>
        <taxon>Lophotrochozoa</taxon>
        <taxon>Platyhelminthes</taxon>
        <taxon>Cestoda</taxon>
        <taxon>Eucestoda</taxon>
        <taxon>Diphyllobothriidea</taxon>
        <taxon>Diphyllobothriidae</taxon>
        <taxon>Schistocephalus</taxon>
    </lineage>
</organism>
<accession>A0A0X3PQ07</accession>
<gene>
    <name evidence="1" type="primary">CA112</name>
    <name evidence="1" type="ORF">TR148963</name>
</gene>
<name>A0A0X3PQ07_SCHSO</name>